<organism evidence="3 4">
    <name type="scientific">Salipaludibacillus aurantiacus</name>
    <dbReference type="NCBI Taxonomy" id="1601833"/>
    <lineage>
        <taxon>Bacteria</taxon>
        <taxon>Bacillati</taxon>
        <taxon>Bacillota</taxon>
        <taxon>Bacilli</taxon>
        <taxon>Bacillales</taxon>
        <taxon>Bacillaceae</taxon>
    </lineage>
</organism>
<comment type="function">
    <text evidence="2">Hydrolyzes RNA 2',3'-cyclic phosphodiester to an RNA 2'-phosphomonoester.</text>
</comment>
<dbReference type="AlphaFoldDB" id="A0A1H9WM92"/>
<dbReference type="NCBIfam" id="TIGR02258">
    <property type="entry name" value="2_5_ligase"/>
    <property type="match status" value="1"/>
</dbReference>
<dbReference type="Proteomes" id="UP000198571">
    <property type="component" value="Unassembled WGS sequence"/>
</dbReference>
<dbReference type="OrthoDB" id="9789350at2"/>
<dbReference type="InterPro" id="IPR009097">
    <property type="entry name" value="Cyclic_Pdiesterase"/>
</dbReference>
<dbReference type="PANTHER" id="PTHR35561">
    <property type="entry name" value="RNA 2',3'-CYCLIC PHOSPHODIESTERASE"/>
    <property type="match status" value="1"/>
</dbReference>
<protein>
    <recommendedName>
        <fullName evidence="2">RNA 2',3'-cyclic phosphodiesterase</fullName>
        <shortName evidence="2">RNA 2',3'-CPDase</shortName>
        <ecNumber evidence="2">3.1.4.58</ecNumber>
    </recommendedName>
</protein>
<sequence length="188" mass="22173">MSGVHTFIGIPLSGEVRQKCEQWQEVYHLDKYYKKLVNKQDFHITLLFLGGWEEVNRVKLWRRLEEKLSGIPSFTITFSQLNFFGNKRQPGVFYMEPEFKRDLFYLQKVIEDEAISLGFPAENRPYRPHATLAKKWKNPKGERPASWDLPSEINKSKQQINKVCLFQIHPSKDHMYEVIEVIDLADGE</sequence>
<keyword evidence="4" id="KW-1185">Reference proteome</keyword>
<evidence type="ECO:0000313" key="4">
    <source>
        <dbReference type="Proteomes" id="UP000198571"/>
    </source>
</evidence>
<dbReference type="RefSeq" id="WP_093054900.1">
    <property type="nucleotide sequence ID" value="NZ_FOGT01000018.1"/>
</dbReference>
<feature type="short sequence motif" description="HXTX 2" evidence="2">
    <location>
        <begin position="129"/>
        <end position="132"/>
    </location>
</feature>
<dbReference type="GO" id="GO:0008664">
    <property type="term" value="F:RNA 2',3'-cyclic 3'-phosphodiesterase activity"/>
    <property type="evidence" value="ECO:0007669"/>
    <property type="project" value="UniProtKB-EC"/>
</dbReference>
<dbReference type="STRING" id="1601833.SAMN05518684_11814"/>
<feature type="active site" description="Proton acceptor" evidence="2">
    <location>
        <position position="129"/>
    </location>
</feature>
<feature type="short sequence motif" description="HXTX 1" evidence="2">
    <location>
        <begin position="43"/>
        <end position="46"/>
    </location>
</feature>
<dbReference type="Gene3D" id="3.90.1140.10">
    <property type="entry name" value="Cyclic phosphodiesterase"/>
    <property type="match status" value="1"/>
</dbReference>
<evidence type="ECO:0000256" key="1">
    <source>
        <dbReference type="ARBA" id="ARBA00022801"/>
    </source>
</evidence>
<dbReference type="GO" id="GO:0004113">
    <property type="term" value="F:2',3'-cyclic-nucleotide 3'-phosphodiesterase activity"/>
    <property type="evidence" value="ECO:0007669"/>
    <property type="project" value="InterPro"/>
</dbReference>
<reference evidence="4" key="1">
    <citation type="submission" date="2016-10" db="EMBL/GenBank/DDBJ databases">
        <authorList>
            <person name="Varghese N."/>
            <person name="Submissions S."/>
        </authorList>
    </citation>
    <scope>NUCLEOTIDE SEQUENCE [LARGE SCALE GENOMIC DNA]</scope>
    <source>
        <strain evidence="4">S9</strain>
    </source>
</reference>
<evidence type="ECO:0000256" key="2">
    <source>
        <dbReference type="HAMAP-Rule" id="MF_01940"/>
    </source>
</evidence>
<dbReference type="InterPro" id="IPR004175">
    <property type="entry name" value="RNA_CPDase"/>
</dbReference>
<keyword evidence="1 2" id="KW-0378">Hydrolase</keyword>
<dbReference type="EC" id="3.1.4.58" evidence="2"/>
<proteinExistence type="inferred from homology"/>
<keyword evidence="3" id="KW-0436">Ligase</keyword>
<comment type="similarity">
    <text evidence="2">Belongs to the 2H phosphoesterase superfamily. ThpR family.</text>
</comment>
<evidence type="ECO:0000313" key="3">
    <source>
        <dbReference type="EMBL" id="SES34941.1"/>
    </source>
</evidence>
<dbReference type="PANTHER" id="PTHR35561:SF1">
    <property type="entry name" value="RNA 2',3'-CYCLIC PHOSPHODIESTERASE"/>
    <property type="match status" value="1"/>
</dbReference>
<dbReference type="Pfam" id="PF13563">
    <property type="entry name" value="2_5_RNA_ligase2"/>
    <property type="match status" value="1"/>
</dbReference>
<name>A0A1H9WM92_9BACI</name>
<gene>
    <name evidence="3" type="ORF">SAMN05518684_11814</name>
</gene>
<feature type="active site" description="Proton donor" evidence="2">
    <location>
        <position position="43"/>
    </location>
</feature>
<dbReference type="HAMAP" id="MF_01940">
    <property type="entry name" value="RNA_CPDase"/>
    <property type="match status" value="1"/>
</dbReference>
<dbReference type="EMBL" id="FOGT01000018">
    <property type="protein sequence ID" value="SES34941.1"/>
    <property type="molecule type" value="Genomic_DNA"/>
</dbReference>
<accession>A0A1H9WM92</accession>
<comment type="catalytic activity">
    <reaction evidence="2">
        <text>a 3'-end 2',3'-cyclophospho-ribonucleotide-RNA + H2O = a 3'-end 2'-phospho-ribonucleotide-RNA + H(+)</text>
        <dbReference type="Rhea" id="RHEA:11828"/>
        <dbReference type="Rhea" id="RHEA-COMP:10464"/>
        <dbReference type="Rhea" id="RHEA-COMP:17353"/>
        <dbReference type="ChEBI" id="CHEBI:15377"/>
        <dbReference type="ChEBI" id="CHEBI:15378"/>
        <dbReference type="ChEBI" id="CHEBI:83064"/>
        <dbReference type="ChEBI" id="CHEBI:173113"/>
        <dbReference type="EC" id="3.1.4.58"/>
    </reaction>
</comment>
<dbReference type="GO" id="GO:0016874">
    <property type="term" value="F:ligase activity"/>
    <property type="evidence" value="ECO:0007669"/>
    <property type="project" value="UniProtKB-KW"/>
</dbReference>
<dbReference type="SUPFAM" id="SSF55144">
    <property type="entry name" value="LigT-like"/>
    <property type="match status" value="1"/>
</dbReference>